<feature type="compositionally biased region" description="Polar residues" evidence="2">
    <location>
        <begin position="1818"/>
        <end position="1840"/>
    </location>
</feature>
<feature type="region of interest" description="Disordered" evidence="2">
    <location>
        <begin position="1"/>
        <end position="283"/>
    </location>
</feature>
<feature type="compositionally biased region" description="Acidic residues" evidence="2">
    <location>
        <begin position="1713"/>
        <end position="1737"/>
    </location>
</feature>
<feature type="region of interest" description="Disordered" evidence="2">
    <location>
        <begin position="959"/>
        <end position="1035"/>
    </location>
</feature>
<feature type="compositionally biased region" description="Basic and acidic residues" evidence="2">
    <location>
        <begin position="760"/>
        <end position="770"/>
    </location>
</feature>
<dbReference type="InParanoid" id="F0VDI9"/>
<reference evidence="5" key="3">
    <citation type="journal article" date="2012" name="PLoS Pathog.">
        <title>Comparative genomics of the apicomplexan parasites Toxoplasma gondii and Neospora caninum: Coccidia differing in host range and transmission strategy.</title>
        <authorList>
            <person name="Reid A.J."/>
            <person name="Vermont S.J."/>
            <person name="Cotton J.A."/>
            <person name="Harris D."/>
            <person name="Hill-Cawthorne G.A."/>
            <person name="Konen-Waisman S."/>
            <person name="Latham S.M."/>
            <person name="Mourier T."/>
            <person name="Norton R."/>
            <person name="Quail M.A."/>
            <person name="Sanders M."/>
            <person name="Shanmugam D."/>
            <person name="Sohal A."/>
            <person name="Wasmuth J.D."/>
            <person name="Brunk B."/>
            <person name="Grigg M.E."/>
            <person name="Howard J.C."/>
            <person name="Parkinson J."/>
            <person name="Roos D.S."/>
            <person name="Trees A.J."/>
            <person name="Berriman M."/>
            <person name="Pain A."/>
            <person name="Wastling J.M."/>
        </authorList>
    </citation>
    <scope>NUCLEOTIDE SEQUENCE [LARGE SCALE GENOMIC DNA]</scope>
    <source>
        <strain evidence="5">Liverpool</strain>
    </source>
</reference>
<dbReference type="eggNOG" id="ENOG502SB61">
    <property type="taxonomic scope" value="Eukaryota"/>
</dbReference>
<protein>
    <recommendedName>
        <fullName evidence="6">RNA polymerase I specific transcription initiation factor RRN3</fullName>
    </recommendedName>
</protein>
<dbReference type="Pfam" id="PF11523">
    <property type="entry name" value="DUF3223"/>
    <property type="match status" value="1"/>
</dbReference>
<comment type="similarity">
    <text evidence="1">Belongs to the RRN3 family.</text>
</comment>
<feature type="compositionally biased region" description="Basic and acidic residues" evidence="2">
    <location>
        <begin position="2565"/>
        <end position="2583"/>
    </location>
</feature>
<feature type="compositionally biased region" description="Polar residues" evidence="2">
    <location>
        <begin position="1"/>
        <end position="10"/>
    </location>
</feature>
<name>F0VDI9_NEOCL</name>
<feature type="compositionally biased region" description="Low complexity" evidence="2">
    <location>
        <begin position="974"/>
        <end position="988"/>
    </location>
</feature>
<feature type="compositionally biased region" description="Acidic residues" evidence="2">
    <location>
        <begin position="2186"/>
        <end position="2203"/>
    </location>
</feature>
<dbReference type="Pfam" id="PF05327">
    <property type="entry name" value="RRN3"/>
    <property type="match status" value="1"/>
</dbReference>
<dbReference type="EMBL" id="LN714480">
    <property type="protein sequence ID" value="CEL65739.1"/>
    <property type="molecule type" value="Genomic_DNA"/>
</dbReference>
<feature type="region of interest" description="Disordered" evidence="2">
    <location>
        <begin position="542"/>
        <end position="572"/>
    </location>
</feature>
<feature type="region of interest" description="Disordered" evidence="2">
    <location>
        <begin position="2365"/>
        <end position="2397"/>
    </location>
</feature>
<feature type="compositionally biased region" description="Basic and acidic residues" evidence="2">
    <location>
        <begin position="111"/>
        <end position="125"/>
    </location>
</feature>
<feature type="compositionally biased region" description="Low complexity" evidence="2">
    <location>
        <begin position="209"/>
        <end position="220"/>
    </location>
</feature>
<feature type="compositionally biased region" description="Basic and acidic residues" evidence="2">
    <location>
        <begin position="13"/>
        <end position="26"/>
    </location>
</feature>
<feature type="compositionally biased region" description="Low complexity" evidence="2">
    <location>
        <begin position="85"/>
        <end position="101"/>
    </location>
</feature>
<organism evidence="3 5">
    <name type="scientific">Neospora caninum (strain Liverpool)</name>
    <dbReference type="NCBI Taxonomy" id="572307"/>
    <lineage>
        <taxon>Eukaryota</taxon>
        <taxon>Sar</taxon>
        <taxon>Alveolata</taxon>
        <taxon>Apicomplexa</taxon>
        <taxon>Conoidasida</taxon>
        <taxon>Coccidia</taxon>
        <taxon>Eucoccidiorida</taxon>
        <taxon>Eimeriorina</taxon>
        <taxon>Sarcocystidae</taxon>
        <taxon>Neospora</taxon>
    </lineage>
</organism>
<feature type="compositionally biased region" description="Basic and acidic residues" evidence="2">
    <location>
        <begin position="995"/>
        <end position="1024"/>
    </location>
</feature>
<dbReference type="GO" id="GO:0005634">
    <property type="term" value="C:nucleus"/>
    <property type="evidence" value="ECO:0007669"/>
    <property type="project" value="TreeGrafter"/>
</dbReference>
<feature type="compositionally biased region" description="Low complexity" evidence="2">
    <location>
        <begin position="66"/>
        <end position="78"/>
    </location>
</feature>
<feature type="compositionally biased region" description="Basic and acidic residues" evidence="2">
    <location>
        <begin position="2500"/>
        <end position="2522"/>
    </location>
</feature>
<evidence type="ECO:0000256" key="1">
    <source>
        <dbReference type="ARBA" id="ARBA00010098"/>
    </source>
</evidence>
<feature type="compositionally biased region" description="Basic and acidic residues" evidence="2">
    <location>
        <begin position="2204"/>
        <end position="2232"/>
    </location>
</feature>
<feature type="region of interest" description="Disordered" evidence="2">
    <location>
        <begin position="1989"/>
        <end position="2353"/>
    </location>
</feature>
<feature type="compositionally biased region" description="Basic and acidic residues" evidence="2">
    <location>
        <begin position="730"/>
        <end position="750"/>
    </location>
</feature>
<feature type="compositionally biased region" description="Basic and acidic residues" evidence="2">
    <location>
        <begin position="2628"/>
        <end position="2652"/>
    </location>
</feature>
<reference evidence="3" key="1">
    <citation type="submission" date="2011-02" db="EMBL/GenBank/DDBJ databases">
        <authorList>
            <person name="Aslett M."/>
        </authorList>
    </citation>
    <scope>NUCLEOTIDE SEQUENCE</scope>
    <source>
        <strain evidence="3">Liverpool</strain>
    </source>
</reference>
<dbReference type="OrthoDB" id="347498at2759"/>
<feature type="compositionally biased region" description="Basic and acidic residues" evidence="2">
    <location>
        <begin position="1662"/>
        <end position="1676"/>
    </location>
</feature>
<feature type="compositionally biased region" description="Pro residues" evidence="2">
    <location>
        <begin position="409"/>
        <end position="419"/>
    </location>
</feature>
<dbReference type="PANTHER" id="PTHR12790">
    <property type="entry name" value="TRANSCRIPTION INITIATION FACTOR IA RRN3"/>
    <property type="match status" value="1"/>
</dbReference>
<gene>
    <name evidence="4" type="ORF">BN1204_015740</name>
    <name evidence="3" type="ORF">NCLIV_015740</name>
</gene>
<evidence type="ECO:0000313" key="5">
    <source>
        <dbReference type="Proteomes" id="UP000007494"/>
    </source>
</evidence>
<dbReference type="GeneID" id="13444333"/>
<dbReference type="OMA" id="FRATRCF"/>
<dbReference type="Proteomes" id="UP000007494">
    <property type="component" value="Chromosome VI"/>
</dbReference>
<evidence type="ECO:0008006" key="6">
    <source>
        <dbReference type="Google" id="ProtNLM"/>
    </source>
</evidence>
<dbReference type="RefSeq" id="XP_003881815.1">
    <property type="nucleotide sequence ID" value="XM_003881766.1"/>
</dbReference>
<dbReference type="VEuPathDB" id="ToxoDB:NCLIV_015740"/>
<feature type="region of interest" description="Disordered" evidence="2">
    <location>
        <begin position="1058"/>
        <end position="1097"/>
    </location>
</feature>
<feature type="compositionally biased region" description="Basic and acidic residues" evidence="2">
    <location>
        <begin position="2371"/>
        <end position="2383"/>
    </location>
</feature>
<evidence type="ECO:0000313" key="4">
    <source>
        <dbReference type="EMBL" id="CEL65739.1"/>
    </source>
</evidence>
<reference evidence="3" key="2">
    <citation type="submission" date="2011-03" db="EMBL/GenBank/DDBJ databases">
        <title>Comparative genomics and transcriptomics of Neospora caninum and Toxoplasma gondii.</title>
        <authorList>
            <person name="Reid A.J."/>
            <person name="Sohal A."/>
            <person name="Harris D."/>
            <person name="Quail M."/>
            <person name="Sanders M."/>
            <person name="Berriman M."/>
            <person name="Wastling J.M."/>
            <person name="Pain A."/>
        </authorList>
    </citation>
    <scope>NUCLEOTIDE SEQUENCE</scope>
    <source>
        <strain evidence="3">Liverpool</strain>
    </source>
</reference>
<feature type="compositionally biased region" description="Acidic residues" evidence="2">
    <location>
        <begin position="2818"/>
        <end position="2836"/>
    </location>
</feature>
<feature type="compositionally biased region" description="Polar residues" evidence="2">
    <location>
        <begin position="144"/>
        <end position="157"/>
    </location>
</feature>
<feature type="compositionally biased region" description="Basic and acidic residues" evidence="2">
    <location>
        <begin position="2008"/>
        <end position="2023"/>
    </location>
</feature>
<feature type="compositionally biased region" description="Basic residues" evidence="2">
    <location>
        <begin position="2848"/>
        <end position="2857"/>
    </location>
</feature>
<evidence type="ECO:0000313" key="3">
    <source>
        <dbReference type="EMBL" id="CBZ51782.1"/>
    </source>
</evidence>
<feature type="compositionally biased region" description="Basic and acidic residues" evidence="2">
    <location>
        <begin position="2078"/>
        <end position="2107"/>
    </location>
</feature>
<dbReference type="PANTHER" id="PTHR12790:SF0">
    <property type="entry name" value="RNA POLYMERASE I-SPECIFIC TRANSCRIPTION INITIATION FACTOR RRN3-RELATED"/>
    <property type="match status" value="1"/>
</dbReference>
<feature type="region of interest" description="Disordered" evidence="2">
    <location>
        <begin position="1316"/>
        <end position="1373"/>
    </location>
</feature>
<feature type="compositionally biased region" description="Basic and acidic residues" evidence="2">
    <location>
        <begin position="2268"/>
        <end position="2281"/>
    </location>
</feature>
<feature type="compositionally biased region" description="Basic residues" evidence="2">
    <location>
        <begin position="2233"/>
        <end position="2242"/>
    </location>
</feature>
<feature type="compositionally biased region" description="Basic and acidic residues" evidence="2">
    <location>
        <begin position="2890"/>
        <end position="2926"/>
    </location>
</feature>
<feature type="compositionally biased region" description="Basic and acidic residues" evidence="2">
    <location>
        <begin position="1432"/>
        <end position="1460"/>
    </location>
</feature>
<feature type="compositionally biased region" description="Basic and acidic residues" evidence="2">
    <location>
        <begin position="175"/>
        <end position="185"/>
    </location>
</feature>
<feature type="region of interest" description="Disordered" evidence="2">
    <location>
        <begin position="2427"/>
        <end position="3087"/>
    </location>
</feature>
<dbReference type="EMBL" id="FR823387">
    <property type="protein sequence ID" value="CBZ51782.1"/>
    <property type="molecule type" value="Genomic_DNA"/>
</dbReference>
<evidence type="ECO:0000256" key="2">
    <source>
        <dbReference type="SAM" id="MobiDB-lite"/>
    </source>
</evidence>
<feature type="compositionally biased region" description="Basic residues" evidence="2">
    <location>
        <begin position="3076"/>
        <end position="3087"/>
    </location>
</feature>
<feature type="region of interest" description="Disordered" evidence="2">
    <location>
        <begin position="389"/>
        <end position="419"/>
    </location>
</feature>
<dbReference type="InterPro" id="IPR007991">
    <property type="entry name" value="RNA_pol_I_trans_ini_fac_RRN3"/>
</dbReference>
<proteinExistence type="inferred from homology"/>
<feature type="compositionally biased region" description="Acidic residues" evidence="2">
    <location>
        <begin position="1763"/>
        <end position="1782"/>
    </location>
</feature>
<accession>F0VDI9</accession>
<sequence length="3087" mass="336379">MAGNPRQSLANVLHDRAGQRSRRSSDNETVLDSSFFLFPPSPLTGSTDSAQGRSLPPSLPASPNISASLPRFSPSLPSSLPPPVSSSLSSLSSSPTLPSASFVASAGRGSCGEKKQGSDEGEKDACNLNCAGSAKRGSLASARSPGTVSSLQESDGPSSMEKHADGAGAPSFSESRGRRATEHGSSKAGETALSFPDPPSSPGARFTVSRASSPSLASRSRSPDTQLPAPRQSLPCSASACGARAAVNDSRLFSSSAHSASSPPLSPPGDPNGTPLLRPATADAPLSTSLLSLPTSFSSSLGPAMGLSRARAVSVHPSFPAFSPPASAVDRPRGAAPPPFSPPNAASDILSPPPDLVLSPACEPVPSLAKTGERPASFLLSPPMVAEKRTARRGSVPFSPPSGCSEVLSPPPDLLSPCSPLPPLLKESERPGGRLGGQAERTASARGLFEAPQNFAQGRPEKPAQSFFFPPPPSPFGGNASVLRLGAWLAERPGLDDERFTPLLESFLLHFDFLAAGKESRRIQQDQQIQRDLRLGEDEEGEVSFFRPVGKHEEKSEARTGKRDEDQRRGKDQLEEFETTLLDILGLRGGNGVHTSVDILVGQLREKPHRHKATGEEGEPAGGTTGGIRIGEKFFFADKVALKSRLRQILQACDDEEELRGDDFELVKGVLEFHPKAKRKMQNLSGLFVSTHPNPKFRATRCFFIRRTIHPSSSVSSVPGAVTPEGPSSSDKKAGERLGDSPAEDQKTGESEGGMAGEDDPSKTEDHTEVQEECEDFSYVRCVDNMLEDDSQADRLICHILKQLAEAFPGSVAHLHEALRRNFPPLRFSVDALVAYAKNLLWISQHVPQIRALLWKLLVSKMTSIDVEIKLADPNSIDLEQMQVWKREQLALLARQLEKGAVAPSVVQSILGEPQWFCLMYEKVRSEEDIDIMAAKLDGLMRVSFSFLQCFIPQLSGKPAPPGAYREDDDHESVASPSSRSSVADYSPCVDDEPKEEKRQKGPTEKDRRGAPERRSFSEDRKDGSLSPFTPQTVMSPLATMSPRVALSAFPAGRHAPLAPRDPRSLLSPAMSPAPAWPQDSRAPPGLRERSRESRRDKKPLTEADVLVYELMDVFIEVVLPVHKCKYVQFLVFYLANLRVEWAGRLMSLLFRMLFDRQQHMLLRRISAVYISSFLCRALLVPPRFVRLALHHFLQLLHRGFLMTGTPNAARQQQRLLGLLRAQHQTVYNPESPLALFYTVCQSCCYILCYHLDALAKTAPSLAFLKERNTSVAALLTSPLRPLMHIKRGIAREFVAACRRVGTLDSSSDFENALKEVQLRDPPPPSSSAYLSGRVSGATGDEEEERDEREQEREEEREQNREEEREERDGKSISRVDAVASNDILSDVLWLFDPLDAFFPFDRYLLRHSGRFIANKYRDWSAVVAFVMQREEEKKKRADGLDSRDAEDAGDISEEREQRRVGPVKLSIEEERDEAGERRRPSGEAAAAQKRAERRGGDEGQRPDEASLRLPEEEKEELDSAGVMRLTVEDSTDSDAEKETEKRGETEGASGLAGEEDKARGGAAGTESGEEDGDGGEKENREEQDEGKSTSPSLVVEKSTLHTPPIVTQQPQHNLSRELATSEMGALQQLVQDSLGFASASRELEAKVRQRTGGSSASAAAKHREERRPASVDARARKGQGGEEETESGKGEGRGRDGGDGVSSGSPERDATAEEEIYEGGEGEREIEEGEEEEADDERCIGNESDEEGWGVGNWDSLSALFSDEEQELEEKDFQEDGDDESESRGGRALPALSSQREDETMDEAGDRETATRRQPRSGLQSQPSFDASANLSLQSSKNVGPSLRRSRSREAKRDFSFLAPSVAASIADQLELEVDAVGDEALSQSNLCLLRHQSCLSRASMLDIFLSSQAYRPAPASPVVSATVSPFLGPSQPPLTGFPREKLKERQRDPLASPPTLAIAGEPTEPAPMNFVLTPSASFLPPSLAFSSPGWTGDELESDANRAVVGGREETRQRRAKGRAEARATGSNPFFRGSPSASSSLGVIQENEGEAGTDDASGEQSGGSDREKAARGQGRRRSADSLDEAVKREEEKEARETTRQDSEVPRPRLKRRHTVDAFSGFPSRPLPEVLSAAARTKSDNRAPVEPRASPLKARALEPQPPRSLGRGPGAPGEGSEGEADRGGDAGDEECREQEGGNGEEEAETKTGVREEETHPAAKAEKPEAALGEKRGKNGKRRKKKRGEKEIAETGSKQRTQDAEREEGEAPEGARRQAGEKEGKAPRAQRKKKIPSSPASAVEEKLGESRPSITILPCPSETDMGSSSSPCPSSPVSSSSSSSSLSLSPSALSPSSLFASSRLPTLCAAASATGPREEGGRKEKAVDGESPLSLGSEDRRVSQLDRVLHTLREREEQLKAQQAEVQRTQEALLKMLLHEKQKREERRKKKERRKQEAKTDGDSEAEATADLRRQSEEPCVAERGMDKAKKAEERESFLSGEQLKTSDERAGDAGKKETKSAQRDPDGQVLATCSSDLSKPGAAEQGERKKLKTRERREGETVEEEGEAEERRRGKKGDLAGQRKAEEQAVVGQEETKKERRRKGSGDALSPKNVEENARGAEGGNGRGVSPETKRRQEKEELRSGRKKSEDRKAETEACPPAEMLEQGEAPAGRGSPVAVVGHGTEKKKKKKKPKCHEEQIVPGADTETAPEEPTVDTPLVKAETLPGTPSDPPTPETMTEKKKKRKKKEKVETAGTPESEDPVSIMKTEELPVAVERTTSKGPEEAAESATGVGDQKVERKKKPKEKKEEGNAPCGVEMEPSLEAEDLNADGEQDDAGETEPGSTVAGEGKKKKKKKKKREAHEDEQEEEGGAKKAKPKKQRMQPEEIAAGQFDDRSEENREGKPSTKKEAKEGKNKEERKQQERKGAEICDGGNTAASKGIQEERGKTTHDEKESREEQNQQVDFIGAPLRGKGESGKEKKKKKKDRRAAEADEEAMTTQELAAEEVKSEPPALETCPVFEEGDTPREREKKKSKKKRKRQERETLYEDDATSVAVDEKSAETTGPGEGSEEKEKVKQQKKKRRHESNA</sequence>
<feature type="compositionally biased region" description="Polar residues" evidence="2">
    <location>
        <begin position="43"/>
        <end position="52"/>
    </location>
</feature>
<feature type="compositionally biased region" description="Basic and acidic residues" evidence="2">
    <location>
        <begin position="1687"/>
        <end position="1699"/>
    </location>
</feature>
<feature type="region of interest" description="Disordered" evidence="2">
    <location>
        <begin position="1946"/>
        <end position="1965"/>
    </location>
</feature>
<feature type="compositionally biased region" description="Basic and acidic residues" evidence="2">
    <location>
        <begin position="2479"/>
        <end position="2492"/>
    </location>
</feature>
<feature type="compositionally biased region" description="Acidic residues" evidence="2">
    <location>
        <begin position="2048"/>
        <end position="2058"/>
    </location>
</feature>
<feature type="compositionally biased region" description="Low complexity" evidence="2">
    <location>
        <begin position="254"/>
        <end position="263"/>
    </location>
</feature>
<feature type="compositionally biased region" description="Basic and acidic residues" evidence="2">
    <location>
        <begin position="1490"/>
        <end position="1512"/>
    </location>
</feature>
<dbReference type="GO" id="GO:0006361">
    <property type="term" value="P:transcription initiation at RNA polymerase I promoter"/>
    <property type="evidence" value="ECO:0007669"/>
    <property type="project" value="InterPro"/>
</dbReference>
<feature type="compositionally biased region" description="Basic and acidic residues" evidence="2">
    <location>
        <begin position="2939"/>
        <end position="2957"/>
    </location>
</feature>
<dbReference type="GO" id="GO:0001042">
    <property type="term" value="F:RNA polymerase I core binding"/>
    <property type="evidence" value="ECO:0007669"/>
    <property type="project" value="TreeGrafter"/>
</dbReference>
<feature type="compositionally biased region" description="Basic and acidic residues" evidence="2">
    <location>
        <begin position="1535"/>
        <end position="1546"/>
    </location>
</feature>
<feature type="region of interest" description="Disordered" evidence="2">
    <location>
        <begin position="1432"/>
        <end position="1621"/>
    </location>
</feature>
<feature type="compositionally biased region" description="Basic and acidic residues" evidence="2">
    <location>
        <begin position="1087"/>
        <end position="1097"/>
    </location>
</feature>
<dbReference type="GO" id="GO:0001181">
    <property type="term" value="F:RNA polymerase I general transcription initiation factor activity"/>
    <property type="evidence" value="ECO:0007669"/>
    <property type="project" value="InterPro"/>
</dbReference>
<feature type="compositionally biased region" description="Low complexity" evidence="2">
    <location>
        <begin position="2322"/>
        <end position="2353"/>
    </location>
</feature>
<reference evidence="4" key="4">
    <citation type="journal article" date="2015" name="PLoS ONE">
        <title>Comprehensive Evaluation of Toxoplasma gondii VEG and Neospora caninum LIV Genomes with Tachyzoite Stage Transcriptome and Proteome Defines Novel Transcript Features.</title>
        <authorList>
            <person name="Ramaprasad A."/>
            <person name="Mourier T."/>
            <person name="Naeem R."/>
            <person name="Malas T.B."/>
            <person name="Moussa E."/>
            <person name="Panigrahi A."/>
            <person name="Vermont S.J."/>
            <person name="Otto T.D."/>
            <person name="Wastling J."/>
            <person name="Pain A."/>
        </authorList>
    </citation>
    <scope>NUCLEOTIDE SEQUENCE</scope>
    <source>
        <strain evidence="4">Liverpool</strain>
    </source>
</reference>
<feature type="compositionally biased region" description="Basic and acidic residues" evidence="2">
    <location>
        <begin position="1348"/>
        <end position="1373"/>
    </location>
</feature>
<feature type="compositionally biased region" description="Basic residues" evidence="2">
    <location>
        <begin position="2682"/>
        <end position="2691"/>
    </location>
</feature>
<feature type="region of interest" description="Disordered" evidence="2">
    <location>
        <begin position="323"/>
        <end position="358"/>
    </location>
</feature>
<feature type="region of interest" description="Disordered" evidence="2">
    <location>
        <begin position="1645"/>
        <end position="1848"/>
    </location>
</feature>
<keyword evidence="5" id="KW-1185">Reference proteome</keyword>
<feature type="compositionally biased region" description="Basic and acidic residues" evidence="2">
    <location>
        <begin position="550"/>
        <end position="572"/>
    </location>
</feature>
<dbReference type="Gene3D" id="3.10.450.40">
    <property type="match status" value="1"/>
</dbReference>
<feature type="region of interest" description="Disordered" evidence="2">
    <location>
        <begin position="712"/>
        <end position="770"/>
    </location>
</feature>